<dbReference type="EMBL" id="BARV01043338">
    <property type="protein sequence ID" value="GAI62257.1"/>
    <property type="molecule type" value="Genomic_DNA"/>
</dbReference>
<feature type="non-terminal residue" evidence="1">
    <location>
        <position position="77"/>
    </location>
</feature>
<dbReference type="AlphaFoldDB" id="X1Q131"/>
<protein>
    <submittedName>
        <fullName evidence="1">Uncharacterized protein</fullName>
    </submittedName>
</protein>
<proteinExistence type="predicted"/>
<organism evidence="1">
    <name type="scientific">marine sediment metagenome</name>
    <dbReference type="NCBI Taxonomy" id="412755"/>
    <lineage>
        <taxon>unclassified sequences</taxon>
        <taxon>metagenomes</taxon>
        <taxon>ecological metagenomes</taxon>
    </lineage>
</organism>
<name>X1Q131_9ZZZZ</name>
<evidence type="ECO:0000313" key="1">
    <source>
        <dbReference type="EMBL" id="GAI62257.1"/>
    </source>
</evidence>
<gene>
    <name evidence="1" type="ORF">S06H3_64740</name>
</gene>
<comment type="caution">
    <text evidence="1">The sequence shown here is derived from an EMBL/GenBank/DDBJ whole genome shotgun (WGS) entry which is preliminary data.</text>
</comment>
<sequence length="77" mass="8132">MSDKDEVIDGIRSTEGLRRGTVNLLTGVWTPGKVFYVDTTANGGSDSNSGLSPDDPVLKINYAMGLCTANKGDVIQV</sequence>
<accession>X1Q131</accession>
<reference evidence="1" key="1">
    <citation type="journal article" date="2014" name="Front. Microbiol.">
        <title>High frequency of phylogenetically diverse reductive dehalogenase-homologous genes in deep subseafloor sedimentary metagenomes.</title>
        <authorList>
            <person name="Kawai M."/>
            <person name="Futagami T."/>
            <person name="Toyoda A."/>
            <person name="Takaki Y."/>
            <person name="Nishi S."/>
            <person name="Hori S."/>
            <person name="Arai W."/>
            <person name="Tsubouchi T."/>
            <person name="Morono Y."/>
            <person name="Uchiyama I."/>
            <person name="Ito T."/>
            <person name="Fujiyama A."/>
            <person name="Inagaki F."/>
            <person name="Takami H."/>
        </authorList>
    </citation>
    <scope>NUCLEOTIDE SEQUENCE</scope>
    <source>
        <strain evidence="1">Expedition CK06-06</strain>
    </source>
</reference>